<evidence type="ECO:0000313" key="3">
    <source>
        <dbReference type="Proteomes" id="UP000193224"/>
    </source>
</evidence>
<keyword evidence="3" id="KW-1185">Reference proteome</keyword>
<dbReference type="CDD" id="cd00143">
    <property type="entry name" value="PP2Cc"/>
    <property type="match status" value="1"/>
</dbReference>
<sequence length="314" mass="34273">MTVNDAPRFSFDTASAINQGARDYQEDAIIFDFSSGADLNFVVLADGMGGHAAGDVASKIVVTEMFSKLTFRCGDTAKFKSDIPNALQDAAMCANDRLKEHVAGHPDTQGMGATLVSAVFIDGLLYWISVGDSPMYLFRDGALTQLNEDHSMAKTIDMMVQSGTLSEEEGSNHPDRNVLTSVLFGEPIPHVDCPAEPMQLQAGDTLIVASDGLQFLEHRYIEQVLRERPFSSSSQIADVLVSSLKKLNDPDLDNISLSVTQVSNARQDDFGLHQECAVEEAYVEKQSLFQSMIKSRRLRALRRESGPTSGTPCE</sequence>
<dbReference type="AlphaFoldDB" id="A0A1X7BW61"/>
<proteinExistence type="predicted"/>
<dbReference type="GO" id="GO:0004722">
    <property type="term" value="F:protein serine/threonine phosphatase activity"/>
    <property type="evidence" value="ECO:0007669"/>
    <property type="project" value="UniProtKB-EC"/>
</dbReference>
<reference evidence="2 3" key="1">
    <citation type="submission" date="2017-03" db="EMBL/GenBank/DDBJ databases">
        <authorList>
            <person name="Afonso C.L."/>
            <person name="Miller P.J."/>
            <person name="Scott M.A."/>
            <person name="Spackman E."/>
            <person name="Goraichik I."/>
            <person name="Dimitrov K.M."/>
            <person name="Suarez D.L."/>
            <person name="Swayne D.E."/>
        </authorList>
    </citation>
    <scope>NUCLEOTIDE SEQUENCE [LARGE SCALE GENOMIC DNA]</scope>
    <source>
        <strain evidence="2 3">CECT 7745</strain>
    </source>
</reference>
<dbReference type="Pfam" id="PF13672">
    <property type="entry name" value="PP2C_2"/>
    <property type="match status" value="1"/>
</dbReference>
<evidence type="ECO:0000313" key="2">
    <source>
        <dbReference type="EMBL" id="SMC13745.1"/>
    </source>
</evidence>
<dbReference type="RefSeq" id="WP_176237737.1">
    <property type="nucleotide sequence ID" value="NZ_FWXB01000016.1"/>
</dbReference>
<organism evidence="2 3">
    <name type="scientific">Roseovarius aestuarii</name>
    <dbReference type="NCBI Taxonomy" id="475083"/>
    <lineage>
        <taxon>Bacteria</taxon>
        <taxon>Pseudomonadati</taxon>
        <taxon>Pseudomonadota</taxon>
        <taxon>Alphaproteobacteria</taxon>
        <taxon>Rhodobacterales</taxon>
        <taxon>Roseobacteraceae</taxon>
        <taxon>Roseovarius</taxon>
    </lineage>
</organism>
<dbReference type="EC" id="3.1.3.16" evidence="2"/>
<dbReference type="PROSITE" id="PS51746">
    <property type="entry name" value="PPM_2"/>
    <property type="match status" value="1"/>
</dbReference>
<feature type="domain" description="PPM-type phosphatase" evidence="1">
    <location>
        <begin position="12"/>
        <end position="262"/>
    </location>
</feature>
<protein>
    <submittedName>
        <fullName evidence="2">Serine/threonine phosphatase stp</fullName>
        <ecNumber evidence="2">3.1.3.16</ecNumber>
    </submittedName>
</protein>
<gene>
    <name evidence="2" type="primary">stp_2</name>
    <name evidence="2" type="ORF">ROA7745_03604</name>
</gene>
<dbReference type="Proteomes" id="UP000193224">
    <property type="component" value="Unassembled WGS sequence"/>
</dbReference>
<dbReference type="SMART" id="SM00331">
    <property type="entry name" value="PP2C_SIG"/>
    <property type="match status" value="1"/>
</dbReference>
<dbReference type="Gene3D" id="3.60.40.10">
    <property type="entry name" value="PPM-type phosphatase domain"/>
    <property type="match status" value="1"/>
</dbReference>
<dbReference type="SMART" id="SM00332">
    <property type="entry name" value="PP2Cc"/>
    <property type="match status" value="1"/>
</dbReference>
<dbReference type="InterPro" id="IPR036457">
    <property type="entry name" value="PPM-type-like_dom_sf"/>
</dbReference>
<dbReference type="InterPro" id="IPR001932">
    <property type="entry name" value="PPM-type_phosphatase-like_dom"/>
</dbReference>
<name>A0A1X7BW61_9RHOB</name>
<keyword evidence="2" id="KW-0378">Hydrolase</keyword>
<dbReference type="EMBL" id="FWXB01000016">
    <property type="protein sequence ID" value="SMC13745.1"/>
    <property type="molecule type" value="Genomic_DNA"/>
</dbReference>
<accession>A0A1X7BW61</accession>
<evidence type="ECO:0000259" key="1">
    <source>
        <dbReference type="PROSITE" id="PS51746"/>
    </source>
</evidence>
<dbReference type="SUPFAM" id="SSF81606">
    <property type="entry name" value="PP2C-like"/>
    <property type="match status" value="1"/>
</dbReference>